<protein>
    <submittedName>
        <fullName evidence="2">Uncharacterized protein</fullName>
    </submittedName>
</protein>
<dbReference type="Pfam" id="PF05212">
    <property type="entry name" value="DUF707"/>
    <property type="match status" value="1"/>
</dbReference>
<dbReference type="InterPro" id="IPR007877">
    <property type="entry name" value="DUF707"/>
</dbReference>
<keyword evidence="3" id="KW-1185">Reference proteome</keyword>
<evidence type="ECO:0000313" key="2">
    <source>
        <dbReference type="EMBL" id="KAJ8748216.1"/>
    </source>
</evidence>
<dbReference type="PANTHER" id="PTHR31210">
    <property type="entry name" value="OS06G0731900 PROTEIN"/>
    <property type="match status" value="1"/>
</dbReference>
<sequence>MTLILHMACTFSTSQRYKQSERILYSLWRVLAGLAWVFAALFIGNALLVTDYKDIHRQIHNEERPHGSETLPKGIVTATSDLEMRALWGNHKMNPENQTNLLGMAVGIKQKESVDKIVRKFLSSGFVIMLFHYDGNVDAWKDFEWSDRCIHVSAVSQTKWWFAKRFLHPDIVSEYEYIFLWDEDLGVEHFNATRYLSIIKEEGLHISQPALGPNSTDVHHALTRRKPRDRVHRRVYQKFGGTKCTEDSTGPPCAGFVEMMAPVFSKASWRCAWHMIPNDLVHGWGVDFRLGYCAQGKPTENVGVVDSEYVVHNSVPSLGGGFTSDKVSQLSVLEPSCKQYQREVIC</sequence>
<gene>
    <name evidence="2" type="ORF">K2173_000624</name>
</gene>
<keyword evidence="1" id="KW-0472">Membrane</keyword>
<keyword evidence="1" id="KW-0812">Transmembrane</keyword>
<evidence type="ECO:0000313" key="3">
    <source>
        <dbReference type="Proteomes" id="UP001159364"/>
    </source>
</evidence>
<comment type="caution">
    <text evidence="2">The sequence shown here is derived from an EMBL/GenBank/DDBJ whole genome shotgun (WGS) entry which is preliminary data.</text>
</comment>
<reference evidence="2 3" key="1">
    <citation type="submission" date="2021-09" db="EMBL/GenBank/DDBJ databases">
        <title>Genomic insights and catalytic innovation underlie evolution of tropane alkaloids biosynthesis.</title>
        <authorList>
            <person name="Wang Y.-J."/>
            <person name="Tian T."/>
            <person name="Huang J.-P."/>
            <person name="Huang S.-X."/>
        </authorList>
    </citation>
    <scope>NUCLEOTIDE SEQUENCE [LARGE SCALE GENOMIC DNA]</scope>
    <source>
        <strain evidence="2">KIB-2018</strain>
        <tissue evidence="2">Leaf</tissue>
    </source>
</reference>
<feature type="transmembrane region" description="Helical" evidence="1">
    <location>
        <begin position="26"/>
        <end position="49"/>
    </location>
</feature>
<accession>A0AAV8S846</accession>
<organism evidence="2 3">
    <name type="scientific">Erythroxylum novogranatense</name>
    <dbReference type="NCBI Taxonomy" id="1862640"/>
    <lineage>
        <taxon>Eukaryota</taxon>
        <taxon>Viridiplantae</taxon>
        <taxon>Streptophyta</taxon>
        <taxon>Embryophyta</taxon>
        <taxon>Tracheophyta</taxon>
        <taxon>Spermatophyta</taxon>
        <taxon>Magnoliopsida</taxon>
        <taxon>eudicotyledons</taxon>
        <taxon>Gunneridae</taxon>
        <taxon>Pentapetalae</taxon>
        <taxon>rosids</taxon>
        <taxon>fabids</taxon>
        <taxon>Malpighiales</taxon>
        <taxon>Erythroxylaceae</taxon>
        <taxon>Erythroxylum</taxon>
    </lineage>
</organism>
<dbReference type="AlphaFoldDB" id="A0AAV8S846"/>
<dbReference type="EMBL" id="JAIWQS010000012">
    <property type="protein sequence ID" value="KAJ8748216.1"/>
    <property type="molecule type" value="Genomic_DNA"/>
</dbReference>
<keyword evidence="1" id="KW-1133">Transmembrane helix</keyword>
<proteinExistence type="predicted"/>
<name>A0AAV8S846_9ROSI</name>
<dbReference type="PANTHER" id="PTHR31210:SF8">
    <property type="entry name" value="DUF707 DOMAIN-CONTAINING PROTEIN"/>
    <property type="match status" value="1"/>
</dbReference>
<evidence type="ECO:0000256" key="1">
    <source>
        <dbReference type="SAM" id="Phobius"/>
    </source>
</evidence>
<dbReference type="Proteomes" id="UP001159364">
    <property type="component" value="Linkage Group LG12"/>
</dbReference>